<dbReference type="STRING" id="380248.SAMN05216251_11094"/>
<evidence type="ECO:0000313" key="5">
    <source>
        <dbReference type="Proteomes" id="UP000199323"/>
    </source>
</evidence>
<protein>
    <submittedName>
        <fullName evidence="4">Acetyltransferase (GNAT) family protein</fullName>
    </submittedName>
</protein>
<proteinExistence type="predicted"/>
<dbReference type="InterPro" id="IPR000182">
    <property type="entry name" value="GNAT_dom"/>
</dbReference>
<evidence type="ECO:0000256" key="1">
    <source>
        <dbReference type="ARBA" id="ARBA00022679"/>
    </source>
</evidence>
<keyword evidence="5" id="KW-1185">Reference proteome</keyword>
<dbReference type="Proteomes" id="UP000199323">
    <property type="component" value="Unassembled WGS sequence"/>
</dbReference>
<dbReference type="PROSITE" id="PS51186">
    <property type="entry name" value="GNAT"/>
    <property type="match status" value="1"/>
</dbReference>
<dbReference type="GO" id="GO:0016747">
    <property type="term" value="F:acyltransferase activity, transferring groups other than amino-acyl groups"/>
    <property type="evidence" value="ECO:0007669"/>
    <property type="project" value="InterPro"/>
</dbReference>
<keyword evidence="2" id="KW-0012">Acyltransferase</keyword>
<reference evidence="4 5" key="1">
    <citation type="submission" date="2016-10" db="EMBL/GenBank/DDBJ databases">
        <authorList>
            <person name="de Groot N.N."/>
        </authorList>
    </citation>
    <scope>NUCLEOTIDE SEQUENCE [LARGE SCALE GENOMIC DNA]</scope>
    <source>
        <strain evidence="4 5">CGMCC 4.3510</strain>
    </source>
</reference>
<dbReference type="Gene3D" id="3.40.630.30">
    <property type="match status" value="1"/>
</dbReference>
<name>A0A1I2H7H0_9ACTN</name>
<dbReference type="SUPFAM" id="SSF55729">
    <property type="entry name" value="Acyl-CoA N-acyltransferases (Nat)"/>
    <property type="match status" value="1"/>
</dbReference>
<keyword evidence="1 4" id="KW-0808">Transferase</keyword>
<feature type="domain" description="N-acetyltransferase" evidence="3">
    <location>
        <begin position="4"/>
        <end position="146"/>
    </location>
</feature>
<dbReference type="PANTHER" id="PTHR43877">
    <property type="entry name" value="AMINOALKYLPHOSPHONATE N-ACETYLTRANSFERASE-RELATED-RELATED"/>
    <property type="match status" value="1"/>
</dbReference>
<dbReference type="CDD" id="cd04301">
    <property type="entry name" value="NAT_SF"/>
    <property type="match status" value="1"/>
</dbReference>
<evidence type="ECO:0000256" key="2">
    <source>
        <dbReference type="ARBA" id="ARBA00023315"/>
    </source>
</evidence>
<evidence type="ECO:0000259" key="3">
    <source>
        <dbReference type="PROSITE" id="PS51186"/>
    </source>
</evidence>
<dbReference type="AlphaFoldDB" id="A0A1I2H7H0"/>
<evidence type="ECO:0000313" key="4">
    <source>
        <dbReference type="EMBL" id="SFF24947.1"/>
    </source>
</evidence>
<sequence>MPVSRLRIERVADDAFAADWRHVHNTIIPTHLLSPEDVRDRGRRNLLDVAYLGDTLVGNTTVRPPTEEEPAATVIARVLTAHRGRGFGRELYAYALGRARELRPERIETVVLESNEAGLRFALKQGFAEFERYVLPGDTIAYVTLRLP</sequence>
<dbReference type="EMBL" id="FONG01000010">
    <property type="protein sequence ID" value="SFF24947.1"/>
    <property type="molecule type" value="Genomic_DNA"/>
</dbReference>
<dbReference type="Pfam" id="PF00583">
    <property type="entry name" value="Acetyltransf_1"/>
    <property type="match status" value="1"/>
</dbReference>
<organism evidence="4 5">
    <name type="scientific">Actinacidiphila alni</name>
    <dbReference type="NCBI Taxonomy" id="380248"/>
    <lineage>
        <taxon>Bacteria</taxon>
        <taxon>Bacillati</taxon>
        <taxon>Actinomycetota</taxon>
        <taxon>Actinomycetes</taxon>
        <taxon>Kitasatosporales</taxon>
        <taxon>Streptomycetaceae</taxon>
        <taxon>Actinacidiphila</taxon>
    </lineage>
</organism>
<dbReference type="InterPro" id="IPR050832">
    <property type="entry name" value="Bact_Acetyltransf"/>
</dbReference>
<dbReference type="InterPro" id="IPR016181">
    <property type="entry name" value="Acyl_CoA_acyltransferase"/>
</dbReference>
<gene>
    <name evidence="4" type="ORF">SAMN05216251_11094</name>
</gene>
<accession>A0A1I2H7H0</accession>